<proteinExistence type="predicted"/>
<organism evidence="1 2">
    <name type="scientific">Bauhinia variegata</name>
    <name type="common">Purple orchid tree</name>
    <name type="synonym">Phanera variegata</name>
    <dbReference type="NCBI Taxonomy" id="167791"/>
    <lineage>
        <taxon>Eukaryota</taxon>
        <taxon>Viridiplantae</taxon>
        <taxon>Streptophyta</taxon>
        <taxon>Embryophyta</taxon>
        <taxon>Tracheophyta</taxon>
        <taxon>Spermatophyta</taxon>
        <taxon>Magnoliopsida</taxon>
        <taxon>eudicotyledons</taxon>
        <taxon>Gunneridae</taxon>
        <taxon>Pentapetalae</taxon>
        <taxon>rosids</taxon>
        <taxon>fabids</taxon>
        <taxon>Fabales</taxon>
        <taxon>Fabaceae</taxon>
        <taxon>Cercidoideae</taxon>
        <taxon>Cercideae</taxon>
        <taxon>Bauhiniinae</taxon>
        <taxon>Bauhinia</taxon>
    </lineage>
</organism>
<evidence type="ECO:0000313" key="1">
    <source>
        <dbReference type="EMBL" id="KAI4301489.1"/>
    </source>
</evidence>
<name>A0ACB9KVL1_BAUVA</name>
<dbReference type="Proteomes" id="UP000828941">
    <property type="component" value="Chromosome 13"/>
</dbReference>
<keyword evidence="2" id="KW-1185">Reference proteome</keyword>
<gene>
    <name evidence="1" type="ORF">L6164_034765</name>
</gene>
<reference evidence="1 2" key="1">
    <citation type="journal article" date="2022" name="DNA Res.">
        <title>Chromosomal-level genome assembly of the orchid tree Bauhinia variegata (Leguminosae; Cercidoideae) supports the allotetraploid origin hypothesis of Bauhinia.</title>
        <authorList>
            <person name="Zhong Y."/>
            <person name="Chen Y."/>
            <person name="Zheng D."/>
            <person name="Pang J."/>
            <person name="Liu Y."/>
            <person name="Luo S."/>
            <person name="Meng S."/>
            <person name="Qian L."/>
            <person name="Wei D."/>
            <person name="Dai S."/>
            <person name="Zhou R."/>
        </authorList>
    </citation>
    <scope>NUCLEOTIDE SEQUENCE [LARGE SCALE GENOMIC DNA]</scope>
    <source>
        <strain evidence="1">BV-YZ2020</strain>
    </source>
</reference>
<accession>A0ACB9KVL1</accession>
<comment type="caution">
    <text evidence="1">The sequence shown here is derived from an EMBL/GenBank/DDBJ whole genome shotgun (WGS) entry which is preliminary data.</text>
</comment>
<dbReference type="EMBL" id="CM039438">
    <property type="protein sequence ID" value="KAI4301489.1"/>
    <property type="molecule type" value="Genomic_DNA"/>
</dbReference>
<protein>
    <submittedName>
        <fullName evidence="1">Uncharacterized protein</fullName>
    </submittedName>
</protein>
<sequence length="174" mass="19234">MGNTSSLSSCSCSLGFWNNNKGKTATILYTTGNIRMVNLPLKSAELMIDEPGHVITPVDELRRTQRISALGADEELRPGKAYMVVPASRLHSKVSPFEMGITEEWASCENNNKKRRNKPSGNVSKVSPSPTDEINVSRGNVTVTGTRTHSCSRRLPNQRRWSPVLDTVFESKSK</sequence>
<evidence type="ECO:0000313" key="2">
    <source>
        <dbReference type="Proteomes" id="UP000828941"/>
    </source>
</evidence>